<keyword evidence="3 6" id="KW-0808">Transferase</keyword>
<gene>
    <name evidence="9" type="primary">fabD</name>
    <name evidence="9" type="ORF">DK880_00665</name>
</gene>
<protein>
    <recommendedName>
        <fullName evidence="2 6">Malonyl CoA-acyl carrier protein transacylase</fullName>
        <ecNumber evidence="1 6">2.3.1.39</ecNumber>
    </recommendedName>
</protein>
<dbReference type="InterPro" id="IPR024925">
    <property type="entry name" value="Malonyl_CoA-ACP_transAc"/>
</dbReference>
<dbReference type="KEGG" id="cher:DK880_00665"/>
<comment type="catalytic activity">
    <reaction evidence="5 6">
        <text>holo-[ACP] + malonyl-CoA = malonyl-[ACP] + CoA</text>
        <dbReference type="Rhea" id="RHEA:41792"/>
        <dbReference type="Rhea" id="RHEA-COMP:9623"/>
        <dbReference type="Rhea" id="RHEA-COMP:9685"/>
        <dbReference type="ChEBI" id="CHEBI:57287"/>
        <dbReference type="ChEBI" id="CHEBI:57384"/>
        <dbReference type="ChEBI" id="CHEBI:64479"/>
        <dbReference type="ChEBI" id="CHEBI:78449"/>
        <dbReference type="EC" id="2.3.1.39"/>
    </reaction>
</comment>
<evidence type="ECO:0000256" key="2">
    <source>
        <dbReference type="ARBA" id="ARBA00018953"/>
    </source>
</evidence>
<evidence type="ECO:0000256" key="7">
    <source>
        <dbReference type="PIRSR" id="PIRSR000446-1"/>
    </source>
</evidence>
<dbReference type="InterPro" id="IPR001227">
    <property type="entry name" value="Ac_transferase_dom_sf"/>
</dbReference>
<dbReference type="SUPFAM" id="SSF52151">
    <property type="entry name" value="FabD/lysophospholipase-like"/>
    <property type="match status" value="1"/>
</dbReference>
<dbReference type="GO" id="GO:0004314">
    <property type="term" value="F:[acyl-carrier-protein] S-malonyltransferase activity"/>
    <property type="evidence" value="ECO:0007669"/>
    <property type="project" value="UniProtKB-EC"/>
</dbReference>
<dbReference type="RefSeq" id="WP_109997381.1">
    <property type="nucleotide sequence ID" value="NZ_CP029619.1"/>
</dbReference>
<dbReference type="OrthoDB" id="9805460at2"/>
<reference evidence="9 10" key="1">
    <citation type="submission" date="2018-05" db="EMBL/GenBank/DDBJ databases">
        <title>Candidatus Cardinium hertigii Genome Assembly.</title>
        <authorList>
            <person name="Showmaker K.C."/>
            <person name="Walden K.O."/>
            <person name="Fields C.J."/>
            <person name="Lambert K.N."/>
            <person name="Hudson M.E."/>
        </authorList>
    </citation>
    <scope>NUCLEOTIDE SEQUENCE [LARGE SCALE GENOMIC DNA]</scope>
    <source>
        <strain evidence="10">cHgTN10</strain>
    </source>
</reference>
<dbReference type="NCBIfam" id="TIGR00128">
    <property type="entry name" value="fabD"/>
    <property type="match status" value="1"/>
</dbReference>
<dbReference type="Gene3D" id="3.30.70.250">
    <property type="entry name" value="Malonyl-CoA ACP transacylase, ACP-binding"/>
    <property type="match status" value="1"/>
</dbReference>
<evidence type="ECO:0000256" key="4">
    <source>
        <dbReference type="ARBA" id="ARBA00023315"/>
    </source>
</evidence>
<name>A0A2Z3L9D3_9BACT</name>
<dbReference type="InterPro" id="IPR004410">
    <property type="entry name" value="Malonyl_CoA-ACP_transAc_FabD"/>
</dbReference>
<feature type="active site" evidence="7">
    <location>
        <position position="194"/>
    </location>
</feature>
<evidence type="ECO:0000256" key="5">
    <source>
        <dbReference type="ARBA" id="ARBA00048462"/>
    </source>
</evidence>
<sequence length="295" mass="31547">MRAYLFPGQGSQHVGMGKALYDYSSRARRMFDKADQLLDLELSQLMLEGSAQDLQKTTIAQPAIFVHSIVTVSVMDSFHPAAVAGHSLGEIAALVASRVLTFEDGLRLVMVRAEAMQKACQLEPGKMVAVLGLTDKIVEEICAAVTQEVVVPANYNCPGQIIISGNESGINLVMASLKEAGGKLIPLQVGGGFHSPLMQSAQQALASMLSSVDFSKGICPIYQNATGLPVTDPEKIKQHLLQQLTAPVYWTATIQQMVKDGMTVFVECGPGNVLQGLVRKIAPSMAVLHSMPNAV</sequence>
<dbReference type="PANTHER" id="PTHR42681">
    <property type="entry name" value="MALONYL-COA-ACYL CARRIER PROTEIN TRANSACYLASE, MITOCHONDRIAL"/>
    <property type="match status" value="1"/>
</dbReference>
<dbReference type="GO" id="GO:0006633">
    <property type="term" value="P:fatty acid biosynthetic process"/>
    <property type="evidence" value="ECO:0007669"/>
    <property type="project" value="TreeGrafter"/>
</dbReference>
<dbReference type="PANTHER" id="PTHR42681:SF1">
    <property type="entry name" value="MALONYL-COA-ACYL CARRIER PROTEIN TRANSACYLASE, MITOCHONDRIAL"/>
    <property type="match status" value="1"/>
</dbReference>
<dbReference type="InterPro" id="IPR050858">
    <property type="entry name" value="Mal-CoA-ACP_Trans/PKS_FabD"/>
</dbReference>
<dbReference type="Proteomes" id="UP000245872">
    <property type="component" value="Chromosome"/>
</dbReference>
<dbReference type="Gene3D" id="3.40.366.10">
    <property type="entry name" value="Malonyl-Coenzyme A Acyl Carrier Protein, domain 2"/>
    <property type="match status" value="1"/>
</dbReference>
<proteinExistence type="inferred from homology"/>
<keyword evidence="10" id="KW-1185">Reference proteome</keyword>
<feature type="active site" evidence="7">
    <location>
        <position position="87"/>
    </location>
</feature>
<dbReference type="InterPro" id="IPR016036">
    <property type="entry name" value="Malonyl_transacylase_ACP-bd"/>
</dbReference>
<dbReference type="PIRSF" id="PIRSF000446">
    <property type="entry name" value="Mct"/>
    <property type="match status" value="1"/>
</dbReference>
<dbReference type="FunFam" id="3.30.70.250:FF:000001">
    <property type="entry name" value="Malonyl CoA-acyl carrier protein transacylase"/>
    <property type="match status" value="1"/>
</dbReference>
<dbReference type="GO" id="GO:0005829">
    <property type="term" value="C:cytosol"/>
    <property type="evidence" value="ECO:0007669"/>
    <property type="project" value="TreeGrafter"/>
</dbReference>
<dbReference type="InterPro" id="IPR014043">
    <property type="entry name" value="Acyl_transferase_dom"/>
</dbReference>
<dbReference type="Pfam" id="PF00698">
    <property type="entry name" value="Acyl_transf_1"/>
    <property type="match status" value="1"/>
</dbReference>
<dbReference type="EC" id="2.3.1.39" evidence="1 6"/>
<keyword evidence="4 6" id="KW-0012">Acyltransferase</keyword>
<dbReference type="SMART" id="SM00827">
    <property type="entry name" value="PKS_AT"/>
    <property type="match status" value="1"/>
</dbReference>
<evidence type="ECO:0000259" key="8">
    <source>
        <dbReference type="SMART" id="SM00827"/>
    </source>
</evidence>
<evidence type="ECO:0000313" key="10">
    <source>
        <dbReference type="Proteomes" id="UP000245872"/>
    </source>
</evidence>
<organism evidence="9 10">
    <name type="scientific">Candidatus Cardinium hertigii</name>
    <dbReference type="NCBI Taxonomy" id="247481"/>
    <lineage>
        <taxon>Bacteria</taxon>
        <taxon>Pseudomonadati</taxon>
        <taxon>Bacteroidota</taxon>
        <taxon>Cytophagia</taxon>
        <taxon>Cytophagales</taxon>
        <taxon>Amoebophilaceae</taxon>
        <taxon>Candidatus Cardinium</taxon>
    </lineage>
</organism>
<evidence type="ECO:0000256" key="6">
    <source>
        <dbReference type="PIRNR" id="PIRNR000446"/>
    </source>
</evidence>
<dbReference type="AlphaFoldDB" id="A0A2Z3L9D3"/>
<dbReference type="InterPro" id="IPR016035">
    <property type="entry name" value="Acyl_Trfase/lysoPLipase"/>
</dbReference>
<evidence type="ECO:0000256" key="1">
    <source>
        <dbReference type="ARBA" id="ARBA00013258"/>
    </source>
</evidence>
<evidence type="ECO:0000256" key="3">
    <source>
        <dbReference type="ARBA" id="ARBA00022679"/>
    </source>
</evidence>
<dbReference type="EMBL" id="CP029619">
    <property type="protein sequence ID" value="AWN81979.1"/>
    <property type="molecule type" value="Genomic_DNA"/>
</dbReference>
<comment type="similarity">
    <text evidence="6">Belongs to the fabD family.</text>
</comment>
<dbReference type="SUPFAM" id="SSF55048">
    <property type="entry name" value="Probable ACP-binding domain of malonyl-CoA ACP transacylase"/>
    <property type="match status" value="1"/>
</dbReference>
<accession>A0A2Z3L9D3</accession>
<feature type="domain" description="Malonyl-CoA:ACP transacylase (MAT)" evidence="8">
    <location>
        <begin position="5"/>
        <end position="295"/>
    </location>
</feature>
<evidence type="ECO:0000313" key="9">
    <source>
        <dbReference type="EMBL" id="AWN81979.1"/>
    </source>
</evidence>